<proteinExistence type="predicted"/>
<name>A0A2P2NTR3_RHIMU</name>
<accession>A0A2P2NTR3</accession>
<evidence type="ECO:0000313" key="1">
    <source>
        <dbReference type="EMBL" id="MBX45918.1"/>
    </source>
</evidence>
<protein>
    <submittedName>
        <fullName evidence="1">Uncharacterized protein</fullName>
    </submittedName>
</protein>
<reference evidence="1" key="1">
    <citation type="submission" date="2018-02" db="EMBL/GenBank/DDBJ databases">
        <title>Rhizophora mucronata_Transcriptome.</title>
        <authorList>
            <person name="Meera S.P."/>
            <person name="Sreeshan A."/>
            <person name="Augustine A."/>
        </authorList>
    </citation>
    <scope>NUCLEOTIDE SEQUENCE</scope>
    <source>
        <tissue evidence="1">Leaf</tissue>
    </source>
</reference>
<dbReference type="EMBL" id="GGEC01065434">
    <property type="protein sequence ID" value="MBX45918.1"/>
    <property type="molecule type" value="Transcribed_RNA"/>
</dbReference>
<organism evidence="1">
    <name type="scientific">Rhizophora mucronata</name>
    <name type="common">Asiatic mangrove</name>
    <dbReference type="NCBI Taxonomy" id="61149"/>
    <lineage>
        <taxon>Eukaryota</taxon>
        <taxon>Viridiplantae</taxon>
        <taxon>Streptophyta</taxon>
        <taxon>Embryophyta</taxon>
        <taxon>Tracheophyta</taxon>
        <taxon>Spermatophyta</taxon>
        <taxon>Magnoliopsida</taxon>
        <taxon>eudicotyledons</taxon>
        <taxon>Gunneridae</taxon>
        <taxon>Pentapetalae</taxon>
        <taxon>rosids</taxon>
        <taxon>fabids</taxon>
        <taxon>Malpighiales</taxon>
        <taxon>Rhizophoraceae</taxon>
        <taxon>Rhizophora</taxon>
    </lineage>
</organism>
<dbReference type="AlphaFoldDB" id="A0A2P2NTR3"/>
<sequence length="59" mass="6377">MLIDWKTFGKISCASGCSQEQPLSAILVAQCMDCPSAVQGHAPMLWSLYPLMVSPSLSF</sequence>